<dbReference type="AlphaFoldDB" id="K1V2V6"/>
<accession>K1V2V6</accession>
<dbReference type="PANTHER" id="PTHR32294">
    <property type="entry name" value="DNA POLYMERASE III SUBUNIT ALPHA"/>
    <property type="match status" value="1"/>
</dbReference>
<gene>
    <name evidence="2" type="ORF">LEA_03722</name>
</gene>
<name>K1V2V6_9ZZZZ</name>
<evidence type="ECO:0000313" key="2">
    <source>
        <dbReference type="EMBL" id="EKC78231.1"/>
    </source>
</evidence>
<dbReference type="GO" id="GO:0008408">
    <property type="term" value="F:3'-5' exonuclease activity"/>
    <property type="evidence" value="ECO:0007669"/>
    <property type="project" value="InterPro"/>
</dbReference>
<comment type="caution">
    <text evidence="2">The sequence shown here is derived from an EMBL/GenBank/DDBJ whole genome shotgun (WGS) entry which is preliminary data.</text>
</comment>
<reference evidence="2" key="1">
    <citation type="journal article" date="2013" name="Environ. Microbiol.">
        <title>Microbiota from the distal guts of lean and obese adolescents exhibit partial functional redundancy besides clear differences in community structure.</title>
        <authorList>
            <person name="Ferrer M."/>
            <person name="Ruiz A."/>
            <person name="Lanza F."/>
            <person name="Haange S.B."/>
            <person name="Oberbach A."/>
            <person name="Till H."/>
            <person name="Bargiela R."/>
            <person name="Campoy C."/>
            <person name="Segura M.T."/>
            <person name="Richter M."/>
            <person name="von Bergen M."/>
            <person name="Seifert J."/>
            <person name="Suarez A."/>
        </authorList>
    </citation>
    <scope>NUCLEOTIDE SEQUENCE</scope>
</reference>
<dbReference type="GO" id="GO:0006260">
    <property type="term" value="P:DNA replication"/>
    <property type="evidence" value="ECO:0007669"/>
    <property type="project" value="InterPro"/>
</dbReference>
<dbReference type="SUPFAM" id="SSF160975">
    <property type="entry name" value="AF1531-like"/>
    <property type="match status" value="1"/>
</dbReference>
<feature type="non-terminal residue" evidence="2">
    <location>
        <position position="1"/>
    </location>
</feature>
<feature type="domain" description="DNA polymerase helix-hairpin-helix motif" evidence="1">
    <location>
        <begin position="59"/>
        <end position="148"/>
    </location>
</feature>
<feature type="non-terminal residue" evidence="2">
    <location>
        <position position="215"/>
    </location>
</feature>
<sequence>DFAKYAFNKSHAAAYGVVAYQTAYLKYYYAAEFMAAMLTSVMDISTKVAEYVYSCRSMGIEILPPDINEGESGFSAKGNSIRYGLTAIKNVGKNIIDGIVEEREKHGKYTDLEDFITRTANLGVNKRAIENFIKAGAFDSLNATRKQMMMVYIQILDGVNKENKDAWEGQMSIFDMADDSTKEKYKVKMPDVGEYTVDQKLAFEKEVIGIYASGH</sequence>
<dbReference type="PANTHER" id="PTHR32294:SF0">
    <property type="entry name" value="DNA POLYMERASE III SUBUNIT ALPHA"/>
    <property type="match status" value="1"/>
</dbReference>
<proteinExistence type="predicted"/>
<evidence type="ECO:0000259" key="1">
    <source>
        <dbReference type="Pfam" id="PF14579"/>
    </source>
</evidence>
<organism evidence="2">
    <name type="scientific">human gut metagenome</name>
    <dbReference type="NCBI Taxonomy" id="408170"/>
    <lineage>
        <taxon>unclassified sequences</taxon>
        <taxon>metagenomes</taxon>
        <taxon>organismal metagenomes</taxon>
    </lineage>
</organism>
<dbReference type="Gene3D" id="1.10.150.870">
    <property type="match status" value="1"/>
</dbReference>
<dbReference type="InterPro" id="IPR029460">
    <property type="entry name" value="DNAPol_HHH"/>
</dbReference>
<dbReference type="Pfam" id="PF14579">
    <property type="entry name" value="HHH_6"/>
    <property type="match status" value="1"/>
</dbReference>
<protein>
    <submittedName>
        <fullName evidence="2">DNA polymerase III subunit alpha</fullName>
    </submittedName>
</protein>
<dbReference type="InterPro" id="IPR004805">
    <property type="entry name" value="DnaE2/DnaE/PolC"/>
</dbReference>
<dbReference type="EMBL" id="AJWY01002464">
    <property type="protein sequence ID" value="EKC78231.1"/>
    <property type="molecule type" value="Genomic_DNA"/>
</dbReference>